<feature type="region of interest" description="Disordered" evidence="1">
    <location>
        <begin position="29"/>
        <end position="54"/>
    </location>
</feature>
<name>A0A9P6CHU0_9AGAR</name>
<feature type="compositionally biased region" description="Basic residues" evidence="1">
    <location>
        <begin position="458"/>
        <end position="470"/>
    </location>
</feature>
<feature type="region of interest" description="Disordered" evidence="1">
    <location>
        <begin position="150"/>
        <end position="180"/>
    </location>
</feature>
<evidence type="ECO:0000256" key="1">
    <source>
        <dbReference type="SAM" id="MobiDB-lite"/>
    </source>
</evidence>
<proteinExistence type="predicted"/>
<feature type="compositionally biased region" description="Polar residues" evidence="1">
    <location>
        <begin position="879"/>
        <end position="889"/>
    </location>
</feature>
<dbReference type="EMBL" id="MU150240">
    <property type="protein sequence ID" value="KAF9466806.1"/>
    <property type="molecule type" value="Genomic_DNA"/>
</dbReference>
<feature type="compositionally biased region" description="Polar residues" evidence="1">
    <location>
        <begin position="1017"/>
        <end position="1028"/>
    </location>
</feature>
<accession>A0A9P6CHU0</accession>
<feature type="compositionally biased region" description="Polar residues" evidence="1">
    <location>
        <begin position="976"/>
        <end position="987"/>
    </location>
</feature>
<feature type="region of interest" description="Disordered" evidence="1">
    <location>
        <begin position="974"/>
        <end position="1028"/>
    </location>
</feature>
<feature type="region of interest" description="Disordered" evidence="1">
    <location>
        <begin position="879"/>
        <end position="903"/>
    </location>
</feature>
<evidence type="ECO:0000313" key="3">
    <source>
        <dbReference type="Proteomes" id="UP000807353"/>
    </source>
</evidence>
<feature type="compositionally biased region" description="Polar residues" evidence="1">
    <location>
        <begin position="30"/>
        <end position="39"/>
    </location>
</feature>
<feature type="compositionally biased region" description="Polar residues" evidence="1">
    <location>
        <begin position="150"/>
        <end position="164"/>
    </location>
</feature>
<gene>
    <name evidence="2" type="ORF">BDZ94DRAFT_1233668</name>
</gene>
<evidence type="ECO:0000313" key="2">
    <source>
        <dbReference type="EMBL" id="KAF9466806.1"/>
    </source>
</evidence>
<dbReference type="OrthoDB" id="3067839at2759"/>
<protein>
    <submittedName>
        <fullName evidence="2">Uncharacterized protein</fullName>
    </submittedName>
</protein>
<organism evidence="2 3">
    <name type="scientific">Collybia nuda</name>
    <dbReference type="NCBI Taxonomy" id="64659"/>
    <lineage>
        <taxon>Eukaryota</taxon>
        <taxon>Fungi</taxon>
        <taxon>Dikarya</taxon>
        <taxon>Basidiomycota</taxon>
        <taxon>Agaricomycotina</taxon>
        <taxon>Agaricomycetes</taxon>
        <taxon>Agaricomycetidae</taxon>
        <taxon>Agaricales</taxon>
        <taxon>Tricholomatineae</taxon>
        <taxon>Clitocybaceae</taxon>
        <taxon>Collybia</taxon>
    </lineage>
</organism>
<feature type="region of interest" description="Disordered" evidence="1">
    <location>
        <begin position="441"/>
        <end position="502"/>
    </location>
</feature>
<sequence>MTRWSLFSTISKNVASSWDDRVRKMESRQQDAFSESLANQQQQTLEEETRQSRTERIRDAEFETSMMALHETFLQKERSREKAYQDAQLEQQTRHDAREAAFQKLEVLLQDQIDTTWRILELVSPAEIDEEGREPATNMKRYSPIVYGKQKSSTAKAIQSSGSRSHSKRRFPSRGRQGTPSYVPVFVIRESRSPGVAPSSGASYISPDSQQGSIDYTARRWLNPYPREISLHLESGRPPPIEPVSPVVSVMDLPLPPPDPPLTNNYLCTRNSERRAVQDILFWEQEDKAELRFKYAETQRDTAETIRFRAHDAEERRKEHEFRRVMEVNENQFSQREMARNEDGILRSQQFKDDQSYRSQLFKQTLRWENQKHIAAQNCEDGWIKSTTARIEALSNVHKHLVEQVRRHQITVEHSDIMSDQQPDFFDWSCATMIGPDNVPVDGISLRETSSSKDSRPISKKKCSTKRVRRYNSSSGRRPTPEVFKNRRARNQAPLPLSVPMSGPGFIEHMSADRLVDEPMVSRPKPSRSFRKAQVERQKMFVCNTKKRSAIFDSKEPERAQQFFEGQKSRAYRSRQAEDDRQNLFNQLQLHRNERFQEGQEKREASFRQAERRWKQEFLGEIKMCHAEIQIMDSKESWASLIFVPWGWRDLYDRAIKIFDEYWMYGLVGSQVQQQLSPNHEKSTPYILQTKYIPFLLTRVNEPWFAAFLRKKPVLSPELREKRFSEAETRRREAFEESGFEQQQQFLKEEQVQWEGEAVRAAEFEELMTILGDSFLRNQNTREVTLRNWTTEKEGFYEQCEVTRDSRFKSAEDKRESLFREDHDKHLERSKWYSDIRLQHIQRGRHVREKACQQLEEEMATQFETISRFLKDALATTESQHADISTDQTAPGDDTTSDNQKNLSGLNGVVSLVKEEDAVSINQHHVPSRVSGHSPLEYVSISPVSMKVDDPTQGLLLGIQRGIDAVDHVLLGRGDTSATSGRPNYSAATRIPKANEEPITKPPDSSEKMTSPEKGPRSSSDAGTNSYSARFFRDPHFQEFYFSTQEDHRTQSFGSAEAKRDRMEALRTDTFNAAEERRTRQFEVSMNTYEKSLRQSERTRYWREAMRSQQFSTSQSHHSHIYDEHWIWVRKQNSAMHDAEDIWILTAKRRLETLSTLHDTVLAAYRQALIRARPQQRSPSLQYIHDHGGLESLPSTAAPRMPGTFIIQSRLAYSHSRSPSHRRRSRSRSRPPLVIGPVPQTVGFAPQILVTKDLGGAYLPLPGSPDHEHNKKHTTVDAGNEWTSAQRKRQFLFEESQVERSRIFEQGMRHRRSLFETSENRRKLGFKEAQRTRKASSVESEHNRDIKFVRIQAQLEEAFRHGEEERESTFQNAERARAREFQLQQSRRREAFYVAQEELQMQSFEQEDNRASKFNTWWKEMMATAKTMVLREKMLYYTEEQKGDRDITNYIKKSSTTLRNEDQQLLGL</sequence>
<feature type="compositionally biased region" description="Basic and acidic residues" evidence="1">
    <location>
        <begin position="993"/>
        <end position="1016"/>
    </location>
</feature>
<feature type="region of interest" description="Disordered" evidence="1">
    <location>
        <begin position="1213"/>
        <end position="1237"/>
    </location>
</feature>
<keyword evidence="3" id="KW-1185">Reference proteome</keyword>
<feature type="compositionally biased region" description="Basic residues" evidence="1">
    <location>
        <begin position="1218"/>
        <end position="1229"/>
    </location>
</feature>
<reference evidence="2" key="1">
    <citation type="submission" date="2020-11" db="EMBL/GenBank/DDBJ databases">
        <authorList>
            <consortium name="DOE Joint Genome Institute"/>
            <person name="Ahrendt S."/>
            <person name="Riley R."/>
            <person name="Andreopoulos W."/>
            <person name="Labutti K."/>
            <person name="Pangilinan J."/>
            <person name="Ruiz-Duenas F.J."/>
            <person name="Barrasa J.M."/>
            <person name="Sanchez-Garcia M."/>
            <person name="Camarero S."/>
            <person name="Miyauchi S."/>
            <person name="Serrano A."/>
            <person name="Linde D."/>
            <person name="Babiker R."/>
            <person name="Drula E."/>
            <person name="Ayuso-Fernandez I."/>
            <person name="Pacheco R."/>
            <person name="Padilla G."/>
            <person name="Ferreira P."/>
            <person name="Barriuso J."/>
            <person name="Kellner H."/>
            <person name="Castanera R."/>
            <person name="Alfaro M."/>
            <person name="Ramirez L."/>
            <person name="Pisabarro A.G."/>
            <person name="Kuo A."/>
            <person name="Tritt A."/>
            <person name="Lipzen A."/>
            <person name="He G."/>
            <person name="Yan M."/>
            <person name="Ng V."/>
            <person name="Cullen D."/>
            <person name="Martin F."/>
            <person name="Rosso M.-N."/>
            <person name="Henrissat B."/>
            <person name="Hibbett D."/>
            <person name="Martinez A.T."/>
            <person name="Grigoriev I.V."/>
        </authorList>
    </citation>
    <scope>NUCLEOTIDE SEQUENCE</scope>
    <source>
        <strain evidence="2">CBS 247.69</strain>
    </source>
</reference>
<dbReference type="Proteomes" id="UP000807353">
    <property type="component" value="Unassembled WGS sequence"/>
</dbReference>
<comment type="caution">
    <text evidence="2">The sequence shown here is derived from an EMBL/GenBank/DDBJ whole genome shotgun (WGS) entry which is preliminary data.</text>
</comment>